<dbReference type="Proteomes" id="UP001161389">
    <property type="component" value="Unassembled WGS sequence"/>
</dbReference>
<dbReference type="GO" id="GO:0005524">
    <property type="term" value="F:ATP binding"/>
    <property type="evidence" value="ECO:0007669"/>
    <property type="project" value="UniProtKB-KW"/>
</dbReference>
<dbReference type="NCBIfam" id="TIGR01386">
    <property type="entry name" value="cztS_silS_copS"/>
    <property type="match status" value="1"/>
</dbReference>
<dbReference type="CDD" id="cd00082">
    <property type="entry name" value="HisKA"/>
    <property type="match status" value="1"/>
</dbReference>
<keyword evidence="11 15" id="KW-0067">ATP-binding</keyword>
<comment type="function">
    <text evidence="15">Member of a two-component regulatory system.</text>
</comment>
<keyword evidence="9 15" id="KW-0547">Nucleotide-binding</keyword>
<dbReference type="InterPro" id="IPR050428">
    <property type="entry name" value="TCS_sensor_his_kinase"/>
</dbReference>
<sequence>MIQKHTQSMKTHLILMFVGTTIFIYFSLTLVLQHLIERHFFEQDYQHISEKFQSINLRTLQKPEDILEILSHNSAYLWLLRESSIIGQNSEIPLPAEQLAALSHSPNTQDDALEWQTNGMTLRAFDFPIDDQHLLVIGINIRHHLIFLDNLNRVLLSSTLLAILISSLYGFFIVRSGLKPIKVLGSHIREITPDSLSKRIPSENLPIELQELSEIQNKMLDRIEQGFHRLGEFSSDIAHELRTPLSNMNTQIQVMLSAQRSKEEYQDALESNLEELNRIIKTMNDVLYIARAENSLARRNDQTIQLAEELHRIIEFFSIIAEEKDITIVQSGDASLWIDKVMFERAINNLLSNAIRHADNDSTIKIDVDQTTYSANTNTVNIRITNQGETIPSDSLPYLFDRFYRVDKSRQHKNSIGAGLGLSITQSIVHAYQGQIDVTSENGTTTFALHFNQHHS</sequence>
<organism evidence="18 19">
    <name type="scientific">Litoribrevibacter albus</name>
    <dbReference type="NCBI Taxonomy" id="1473156"/>
    <lineage>
        <taxon>Bacteria</taxon>
        <taxon>Pseudomonadati</taxon>
        <taxon>Pseudomonadota</taxon>
        <taxon>Gammaproteobacteria</taxon>
        <taxon>Oceanospirillales</taxon>
        <taxon>Oceanospirillaceae</taxon>
        <taxon>Litoribrevibacter</taxon>
    </lineage>
</organism>
<dbReference type="InterPro" id="IPR003661">
    <property type="entry name" value="HisK_dim/P_dom"/>
</dbReference>
<dbReference type="Gene3D" id="6.10.340.10">
    <property type="match status" value="1"/>
</dbReference>
<dbReference type="InterPro" id="IPR004358">
    <property type="entry name" value="Sig_transdc_His_kin-like_C"/>
</dbReference>
<keyword evidence="14 15" id="KW-0472">Membrane</keyword>
<keyword evidence="6" id="KW-0597">Phosphoprotein</keyword>
<dbReference type="InterPro" id="IPR006290">
    <property type="entry name" value="CztS_silS_copS"/>
</dbReference>
<evidence type="ECO:0000256" key="6">
    <source>
        <dbReference type="ARBA" id="ARBA00022553"/>
    </source>
</evidence>
<feature type="domain" description="Histidine kinase" evidence="16">
    <location>
        <begin position="236"/>
        <end position="455"/>
    </location>
</feature>
<dbReference type="InterPro" id="IPR036890">
    <property type="entry name" value="HATPase_C_sf"/>
</dbReference>
<dbReference type="EMBL" id="BSNM01000003">
    <property type="protein sequence ID" value="GLQ30261.1"/>
    <property type="molecule type" value="Genomic_DNA"/>
</dbReference>
<evidence type="ECO:0000259" key="17">
    <source>
        <dbReference type="PROSITE" id="PS50885"/>
    </source>
</evidence>
<keyword evidence="7 15" id="KW-0808">Transferase</keyword>
<comment type="caution">
    <text evidence="18">The sequence shown here is derived from an EMBL/GenBank/DDBJ whole genome shotgun (WGS) entry which is preliminary data.</text>
</comment>
<dbReference type="SUPFAM" id="SSF55874">
    <property type="entry name" value="ATPase domain of HSP90 chaperone/DNA topoisomerase II/histidine kinase"/>
    <property type="match status" value="1"/>
</dbReference>
<evidence type="ECO:0000256" key="9">
    <source>
        <dbReference type="ARBA" id="ARBA00022741"/>
    </source>
</evidence>
<evidence type="ECO:0000259" key="16">
    <source>
        <dbReference type="PROSITE" id="PS50109"/>
    </source>
</evidence>
<feature type="transmembrane region" description="Helical" evidence="15">
    <location>
        <begin position="12"/>
        <end position="36"/>
    </location>
</feature>
<evidence type="ECO:0000313" key="19">
    <source>
        <dbReference type="Proteomes" id="UP001161389"/>
    </source>
</evidence>
<evidence type="ECO:0000256" key="5">
    <source>
        <dbReference type="ARBA" id="ARBA00022519"/>
    </source>
</evidence>
<dbReference type="SUPFAM" id="SSF47384">
    <property type="entry name" value="Homodimeric domain of signal transducing histidine kinase"/>
    <property type="match status" value="1"/>
</dbReference>
<dbReference type="InterPro" id="IPR005467">
    <property type="entry name" value="His_kinase_dom"/>
</dbReference>
<accession>A0AA37S704</accession>
<dbReference type="Gene3D" id="3.30.565.10">
    <property type="entry name" value="Histidine kinase-like ATPase, C-terminal domain"/>
    <property type="match status" value="1"/>
</dbReference>
<reference evidence="18" key="1">
    <citation type="journal article" date="2014" name="Int. J. Syst. Evol. Microbiol.">
        <title>Complete genome sequence of Corynebacterium casei LMG S-19264T (=DSM 44701T), isolated from a smear-ripened cheese.</title>
        <authorList>
            <consortium name="US DOE Joint Genome Institute (JGI-PGF)"/>
            <person name="Walter F."/>
            <person name="Albersmeier A."/>
            <person name="Kalinowski J."/>
            <person name="Ruckert C."/>
        </authorList>
    </citation>
    <scope>NUCLEOTIDE SEQUENCE</scope>
    <source>
        <strain evidence="18">NBRC 110071</strain>
    </source>
</reference>
<evidence type="ECO:0000256" key="10">
    <source>
        <dbReference type="ARBA" id="ARBA00022777"/>
    </source>
</evidence>
<dbReference type="EC" id="2.7.13.3" evidence="15"/>
<dbReference type="SMART" id="SM00388">
    <property type="entry name" value="HisKA"/>
    <property type="match status" value="1"/>
</dbReference>
<dbReference type="Pfam" id="PF00512">
    <property type="entry name" value="HisKA"/>
    <property type="match status" value="1"/>
</dbReference>
<proteinExistence type="predicted"/>
<evidence type="ECO:0000256" key="4">
    <source>
        <dbReference type="ARBA" id="ARBA00022475"/>
    </source>
</evidence>
<keyword evidence="8 15" id="KW-0812">Transmembrane</keyword>
<evidence type="ECO:0000256" key="14">
    <source>
        <dbReference type="ARBA" id="ARBA00023136"/>
    </source>
</evidence>
<keyword evidence="19" id="KW-1185">Reference proteome</keyword>
<evidence type="ECO:0000256" key="7">
    <source>
        <dbReference type="ARBA" id="ARBA00022679"/>
    </source>
</evidence>
<evidence type="ECO:0000256" key="12">
    <source>
        <dbReference type="ARBA" id="ARBA00022989"/>
    </source>
</evidence>
<name>A0AA37S704_9GAMM</name>
<protein>
    <recommendedName>
        <fullName evidence="15">Sensor protein</fullName>
        <ecNumber evidence="15">2.7.13.3</ecNumber>
    </recommendedName>
</protein>
<evidence type="ECO:0000256" key="1">
    <source>
        <dbReference type="ARBA" id="ARBA00000085"/>
    </source>
</evidence>
<dbReference type="PROSITE" id="PS50885">
    <property type="entry name" value="HAMP"/>
    <property type="match status" value="1"/>
</dbReference>
<dbReference type="PANTHER" id="PTHR45436">
    <property type="entry name" value="SENSOR HISTIDINE KINASE YKOH"/>
    <property type="match status" value="1"/>
</dbReference>
<dbReference type="GO" id="GO:0005886">
    <property type="term" value="C:plasma membrane"/>
    <property type="evidence" value="ECO:0007669"/>
    <property type="project" value="UniProtKB-SubCell"/>
</dbReference>
<dbReference type="InterPro" id="IPR003594">
    <property type="entry name" value="HATPase_dom"/>
</dbReference>
<keyword evidence="12 15" id="KW-1133">Transmembrane helix</keyword>
<reference evidence="18" key="2">
    <citation type="submission" date="2023-01" db="EMBL/GenBank/DDBJ databases">
        <title>Draft genome sequence of Litoribrevibacter albus strain NBRC 110071.</title>
        <authorList>
            <person name="Sun Q."/>
            <person name="Mori K."/>
        </authorList>
    </citation>
    <scope>NUCLEOTIDE SEQUENCE</scope>
    <source>
        <strain evidence="18">NBRC 110071</strain>
    </source>
</reference>
<gene>
    <name evidence="18" type="ORF">GCM10007876_07390</name>
</gene>
<evidence type="ECO:0000256" key="11">
    <source>
        <dbReference type="ARBA" id="ARBA00022840"/>
    </source>
</evidence>
<dbReference type="SMART" id="SM00387">
    <property type="entry name" value="HATPase_c"/>
    <property type="match status" value="1"/>
</dbReference>
<keyword evidence="10 15" id="KW-0418">Kinase</keyword>
<dbReference type="Pfam" id="PF02518">
    <property type="entry name" value="HATPase_c"/>
    <property type="match status" value="1"/>
</dbReference>
<keyword evidence="5 15" id="KW-0997">Cell inner membrane</keyword>
<dbReference type="FunFam" id="3.30.565.10:FF:000006">
    <property type="entry name" value="Sensor histidine kinase WalK"/>
    <property type="match status" value="1"/>
</dbReference>
<evidence type="ECO:0000256" key="3">
    <source>
        <dbReference type="ARBA" id="ARBA00004533"/>
    </source>
</evidence>
<dbReference type="InterPro" id="IPR003660">
    <property type="entry name" value="HAMP_dom"/>
</dbReference>
<dbReference type="GO" id="GO:0000155">
    <property type="term" value="F:phosphorelay sensor kinase activity"/>
    <property type="evidence" value="ECO:0007669"/>
    <property type="project" value="InterPro"/>
</dbReference>
<comment type="catalytic activity">
    <reaction evidence="1 15">
        <text>ATP + protein L-histidine = ADP + protein N-phospho-L-histidine.</text>
        <dbReference type="EC" id="2.7.13.3"/>
    </reaction>
</comment>
<evidence type="ECO:0000313" key="18">
    <source>
        <dbReference type="EMBL" id="GLQ30261.1"/>
    </source>
</evidence>
<dbReference type="Gene3D" id="1.10.287.130">
    <property type="match status" value="1"/>
</dbReference>
<evidence type="ECO:0000256" key="8">
    <source>
        <dbReference type="ARBA" id="ARBA00022692"/>
    </source>
</evidence>
<feature type="domain" description="HAMP" evidence="17">
    <location>
        <begin position="175"/>
        <end position="228"/>
    </location>
</feature>
<dbReference type="SMART" id="SM00304">
    <property type="entry name" value="HAMP"/>
    <property type="match status" value="1"/>
</dbReference>
<dbReference type="PANTHER" id="PTHR45436:SF15">
    <property type="entry name" value="SENSOR HISTIDINE KINASE CUSS"/>
    <property type="match status" value="1"/>
</dbReference>
<dbReference type="AlphaFoldDB" id="A0AA37S704"/>
<keyword evidence="13 15" id="KW-0902">Two-component regulatory system</keyword>
<evidence type="ECO:0000256" key="13">
    <source>
        <dbReference type="ARBA" id="ARBA00023012"/>
    </source>
</evidence>
<keyword evidence="4 15" id="KW-1003">Cell membrane</keyword>
<dbReference type="PRINTS" id="PR00344">
    <property type="entry name" value="BCTRLSENSOR"/>
</dbReference>
<evidence type="ECO:0000256" key="2">
    <source>
        <dbReference type="ARBA" id="ARBA00004141"/>
    </source>
</evidence>
<evidence type="ECO:0000256" key="15">
    <source>
        <dbReference type="RuleBase" id="RU364088"/>
    </source>
</evidence>
<dbReference type="RefSeq" id="WP_284378902.1">
    <property type="nucleotide sequence ID" value="NZ_BSNM01000003.1"/>
</dbReference>
<comment type="subcellular location">
    <subcellularLocation>
        <location evidence="3 15">Cell inner membrane</location>
    </subcellularLocation>
    <subcellularLocation>
        <location evidence="2">Membrane</location>
        <topology evidence="2">Multi-pass membrane protein</topology>
    </subcellularLocation>
</comment>
<dbReference type="PROSITE" id="PS50109">
    <property type="entry name" value="HIS_KIN"/>
    <property type="match status" value="1"/>
</dbReference>
<dbReference type="InterPro" id="IPR036097">
    <property type="entry name" value="HisK_dim/P_sf"/>
</dbReference>